<dbReference type="InterPro" id="IPR004328">
    <property type="entry name" value="BRO1_dom"/>
</dbReference>
<dbReference type="SMART" id="SM01041">
    <property type="entry name" value="BRO1"/>
    <property type="match status" value="1"/>
</dbReference>
<protein>
    <recommendedName>
        <fullName evidence="2">BRO1 domain-containing protein</fullName>
    </recommendedName>
</protein>
<reference evidence="3 4" key="1">
    <citation type="journal article" date="2020" name="Nat. Food">
        <title>A phased Vanilla planifolia genome enables genetic improvement of flavour and production.</title>
        <authorList>
            <person name="Hasing T."/>
            <person name="Tang H."/>
            <person name="Brym M."/>
            <person name="Khazi F."/>
            <person name="Huang T."/>
            <person name="Chambers A.H."/>
        </authorList>
    </citation>
    <scope>NUCLEOTIDE SEQUENCE [LARGE SCALE GENOMIC DNA]</scope>
    <source>
        <tissue evidence="3">Leaf</tissue>
    </source>
</reference>
<dbReference type="Pfam" id="PF03097">
    <property type="entry name" value="BRO1"/>
    <property type="match status" value="1"/>
</dbReference>
<organism evidence="3 4">
    <name type="scientific">Vanilla planifolia</name>
    <name type="common">Vanilla</name>
    <dbReference type="NCBI Taxonomy" id="51239"/>
    <lineage>
        <taxon>Eukaryota</taxon>
        <taxon>Viridiplantae</taxon>
        <taxon>Streptophyta</taxon>
        <taxon>Embryophyta</taxon>
        <taxon>Tracheophyta</taxon>
        <taxon>Spermatophyta</taxon>
        <taxon>Magnoliopsida</taxon>
        <taxon>Liliopsida</taxon>
        <taxon>Asparagales</taxon>
        <taxon>Orchidaceae</taxon>
        <taxon>Vanilloideae</taxon>
        <taxon>Vanilleae</taxon>
        <taxon>Vanilla</taxon>
    </lineage>
</organism>
<name>A0A835QR86_VANPL</name>
<evidence type="ECO:0000256" key="1">
    <source>
        <dbReference type="ARBA" id="ARBA00008901"/>
    </source>
</evidence>
<sequence>MATMMDVFFRTRVTSKAVEELILHSEAFNQLLVVESMGCGISSPTDVRKNRRKLKSIGEVAVFVPGFRRPRATDFTQPLSEILPKDLVDRLTALKTRIVVMTAQAAAIAMKSKMRVMSRNGSSGFADLLFALEDYLSVLLGLAKEESQLKDKVQFVWINQEDNEEQTAIANVWYEVLSVLHLMAVICLAEANALLLPITPNTGYQLRVSEEGRRRSIDVLLKAAGYLYYAIHNVLTQMPLDVRGNLPVDLSEGELNALCMQALGQGVDFQLGMAIDSPKATLAVKRRLSCEMVKYWHQAEVSIEKVLFNGGWGEKHRLFVKWKYVEAKAAAYYYHGLILDEGKTEKSHRMAEAALKAAEVFLKESKRACDVFNAAQPTSRNPPPWGPMKYLSDKIPKEASIRCSLNQELNSQERILQAAPPLPDFALALQPDDYQLPPLDPSWNNIRSTTMNLNLQEK</sequence>
<dbReference type="PROSITE" id="PS51180">
    <property type="entry name" value="BRO1"/>
    <property type="match status" value="1"/>
</dbReference>
<proteinExistence type="inferred from homology"/>
<dbReference type="Gene3D" id="1.25.40.280">
    <property type="entry name" value="alix/aip1 like domains"/>
    <property type="match status" value="1"/>
</dbReference>
<dbReference type="AlphaFoldDB" id="A0A835QR86"/>
<gene>
    <name evidence="3" type="ORF">HPP92_015005</name>
</gene>
<dbReference type="EMBL" id="JADCNL010000007">
    <property type="protein sequence ID" value="KAG0473148.1"/>
    <property type="molecule type" value="Genomic_DNA"/>
</dbReference>
<dbReference type="OrthoDB" id="20105at2759"/>
<keyword evidence="4" id="KW-1185">Reference proteome</keyword>
<dbReference type="PANTHER" id="PTHR23032">
    <property type="entry name" value="BRO1 DOMAIN-CONTAINING PROTEIN BROX"/>
    <property type="match status" value="1"/>
</dbReference>
<dbReference type="InterPro" id="IPR038499">
    <property type="entry name" value="BRO1_sf"/>
</dbReference>
<comment type="similarity">
    <text evidence="1">Belongs to the BROX family.</text>
</comment>
<evidence type="ECO:0000313" key="4">
    <source>
        <dbReference type="Proteomes" id="UP000636800"/>
    </source>
</evidence>
<dbReference type="CDD" id="cd09034">
    <property type="entry name" value="BRO1_Alix_like"/>
    <property type="match status" value="1"/>
</dbReference>
<dbReference type="Proteomes" id="UP000636800">
    <property type="component" value="Chromosome 7"/>
</dbReference>
<evidence type="ECO:0000313" key="3">
    <source>
        <dbReference type="EMBL" id="KAG0473148.1"/>
    </source>
</evidence>
<comment type="caution">
    <text evidence="3">The sequence shown here is derived from an EMBL/GenBank/DDBJ whole genome shotgun (WGS) entry which is preliminary data.</text>
</comment>
<evidence type="ECO:0000259" key="2">
    <source>
        <dbReference type="PROSITE" id="PS51180"/>
    </source>
</evidence>
<dbReference type="InterPro" id="IPR038898">
    <property type="entry name" value="BROX"/>
</dbReference>
<accession>A0A835QR86</accession>
<dbReference type="PANTHER" id="PTHR23032:SF13">
    <property type="entry name" value="BRO1 DOMAIN-CONTAINING PROTEIN BROX"/>
    <property type="match status" value="1"/>
</dbReference>
<feature type="domain" description="BRO1" evidence="2">
    <location>
        <begin position="61"/>
        <end position="458"/>
    </location>
</feature>